<dbReference type="Proteomes" id="UP000006882">
    <property type="component" value="Chromosome G2"/>
</dbReference>
<dbReference type="HOGENOM" id="CLU_2692428_0_0_1"/>
<dbReference type="EMBL" id="CM007652">
    <property type="protein sequence ID" value="ONI23236.1"/>
    <property type="molecule type" value="Genomic_DNA"/>
</dbReference>
<sequence length="74" mass="8565">MNSGISHRKAQIDDGNKVCRMEREWLASWWVRCRLGWCLNNKGKSRRGKGWLLDWGLEGGGHGEKGRWVVAVWV</sequence>
<keyword evidence="2" id="KW-1185">Reference proteome</keyword>
<evidence type="ECO:0000313" key="1">
    <source>
        <dbReference type="EMBL" id="ONI23236.1"/>
    </source>
</evidence>
<accession>M5X8B9</accession>
<evidence type="ECO:0000313" key="2">
    <source>
        <dbReference type="Proteomes" id="UP000006882"/>
    </source>
</evidence>
<proteinExistence type="predicted"/>
<dbReference type="AlphaFoldDB" id="M5X8B9"/>
<organism evidence="1 2">
    <name type="scientific">Prunus persica</name>
    <name type="common">Peach</name>
    <name type="synonym">Amygdalus persica</name>
    <dbReference type="NCBI Taxonomy" id="3760"/>
    <lineage>
        <taxon>Eukaryota</taxon>
        <taxon>Viridiplantae</taxon>
        <taxon>Streptophyta</taxon>
        <taxon>Embryophyta</taxon>
        <taxon>Tracheophyta</taxon>
        <taxon>Spermatophyta</taxon>
        <taxon>Magnoliopsida</taxon>
        <taxon>eudicotyledons</taxon>
        <taxon>Gunneridae</taxon>
        <taxon>Pentapetalae</taxon>
        <taxon>rosids</taxon>
        <taxon>fabids</taxon>
        <taxon>Rosales</taxon>
        <taxon>Rosaceae</taxon>
        <taxon>Amygdaloideae</taxon>
        <taxon>Amygdaleae</taxon>
        <taxon>Prunus</taxon>
    </lineage>
</organism>
<gene>
    <name evidence="1" type="ORF">PRUPE_2G176800</name>
</gene>
<reference evidence="1 2" key="1">
    <citation type="journal article" date="2013" name="Nat. Genet.">
        <title>The high-quality draft genome of peach (Prunus persica) identifies unique patterns of genetic diversity, domestication and genome evolution.</title>
        <authorList>
            <consortium name="International Peach Genome Initiative"/>
            <person name="Verde I."/>
            <person name="Abbott A.G."/>
            <person name="Scalabrin S."/>
            <person name="Jung S."/>
            <person name="Shu S."/>
            <person name="Marroni F."/>
            <person name="Zhebentyayeva T."/>
            <person name="Dettori M.T."/>
            <person name="Grimwood J."/>
            <person name="Cattonaro F."/>
            <person name="Zuccolo A."/>
            <person name="Rossini L."/>
            <person name="Jenkins J."/>
            <person name="Vendramin E."/>
            <person name="Meisel L.A."/>
            <person name="Decroocq V."/>
            <person name="Sosinski B."/>
            <person name="Prochnik S."/>
            <person name="Mitros T."/>
            <person name="Policriti A."/>
            <person name="Cipriani G."/>
            <person name="Dondini L."/>
            <person name="Ficklin S."/>
            <person name="Goodstein D.M."/>
            <person name="Xuan P."/>
            <person name="Del Fabbro C."/>
            <person name="Aramini V."/>
            <person name="Copetti D."/>
            <person name="Gonzalez S."/>
            <person name="Horner D.S."/>
            <person name="Falchi R."/>
            <person name="Lucas S."/>
            <person name="Mica E."/>
            <person name="Maldonado J."/>
            <person name="Lazzari B."/>
            <person name="Bielenberg D."/>
            <person name="Pirona R."/>
            <person name="Miculan M."/>
            <person name="Barakat A."/>
            <person name="Testolin R."/>
            <person name="Stella A."/>
            <person name="Tartarini S."/>
            <person name="Tonutti P."/>
            <person name="Arus P."/>
            <person name="Orellana A."/>
            <person name="Wells C."/>
            <person name="Main D."/>
            <person name="Vizzotto G."/>
            <person name="Silva H."/>
            <person name="Salamini F."/>
            <person name="Schmutz J."/>
            <person name="Morgante M."/>
            <person name="Rokhsar D.S."/>
        </authorList>
    </citation>
    <scope>NUCLEOTIDE SEQUENCE [LARGE SCALE GENOMIC DNA]</scope>
    <source>
        <strain evidence="2">cv. Nemared</strain>
    </source>
</reference>
<protein>
    <submittedName>
        <fullName evidence="1">Uncharacterized protein</fullName>
    </submittedName>
</protein>
<dbReference type="Gramene" id="ONI23236">
    <property type="protein sequence ID" value="ONI23236"/>
    <property type="gene ID" value="PRUPE_2G176800"/>
</dbReference>
<name>M5X8B9_PRUPE</name>